<dbReference type="EMBL" id="JBEPSM010000002">
    <property type="protein sequence ID" value="MET4635150.1"/>
    <property type="molecule type" value="Genomic_DNA"/>
</dbReference>
<dbReference type="Proteomes" id="UP001549321">
    <property type="component" value="Unassembled WGS sequence"/>
</dbReference>
<proteinExistence type="predicted"/>
<evidence type="ECO:0000259" key="2">
    <source>
        <dbReference type="Pfam" id="PF22725"/>
    </source>
</evidence>
<evidence type="ECO:0000313" key="4">
    <source>
        <dbReference type="Proteomes" id="UP001549321"/>
    </source>
</evidence>
<name>A0ABV2R1K4_9HYPH</name>
<accession>A0ABV2R1K4</accession>
<dbReference type="Gene3D" id="3.30.360.10">
    <property type="entry name" value="Dihydrodipicolinate Reductase, domain 2"/>
    <property type="match status" value="1"/>
</dbReference>
<gene>
    <name evidence="3" type="ORF">ABIE08_003096</name>
</gene>
<dbReference type="SUPFAM" id="SSF55347">
    <property type="entry name" value="Glyceraldehyde-3-phosphate dehydrogenase-like, C-terminal domain"/>
    <property type="match status" value="1"/>
</dbReference>
<sequence>MKRARIGIIGAGWWAVENHIPILKANPDCELVAVNRLGQAELAQIQAKFDIPHGFEDYRDMLREVELDGVIVASPHVLHHEHAIAAIRAGCHVLVEKPLATNAADARDIVTEAAAFGREVVVPYGWNFKPFSERAAELVASGTIGKVEHVVLQMASALGDLMAGQPMKETEGAMFRPPASTWADPQRAGGYGWGQLVHALGLLFKIADIAPEEVFAMVGRSPAGVDYYDAAVVRFANGATASLSGASTVPKHRGFQIDLRIFGSEGMLLLDIERERLEVSRRDGTDEFVEIEPGAGAYSCVEPVNLLVDICRGLNPPNASPGTVGMRAVEVLDALYRSAESGRMEKV</sequence>
<keyword evidence="4" id="KW-1185">Reference proteome</keyword>
<feature type="domain" description="GFO/IDH/MocA-like oxidoreductase" evidence="2">
    <location>
        <begin position="134"/>
        <end position="268"/>
    </location>
</feature>
<organism evidence="3 4">
    <name type="scientific">Kaistia defluvii</name>
    <dbReference type="NCBI Taxonomy" id="410841"/>
    <lineage>
        <taxon>Bacteria</taxon>
        <taxon>Pseudomonadati</taxon>
        <taxon>Pseudomonadota</taxon>
        <taxon>Alphaproteobacteria</taxon>
        <taxon>Hyphomicrobiales</taxon>
        <taxon>Kaistiaceae</taxon>
        <taxon>Kaistia</taxon>
    </lineage>
</organism>
<reference evidence="3 4" key="1">
    <citation type="submission" date="2024-06" db="EMBL/GenBank/DDBJ databases">
        <title>Sorghum-associated microbial communities from plants grown in Nebraska, USA.</title>
        <authorList>
            <person name="Schachtman D."/>
        </authorList>
    </citation>
    <scope>NUCLEOTIDE SEQUENCE [LARGE SCALE GENOMIC DNA]</scope>
    <source>
        <strain evidence="3 4">3207</strain>
    </source>
</reference>
<comment type="caution">
    <text evidence="3">The sequence shown here is derived from an EMBL/GenBank/DDBJ whole genome shotgun (WGS) entry which is preliminary data.</text>
</comment>
<evidence type="ECO:0000259" key="1">
    <source>
        <dbReference type="Pfam" id="PF01408"/>
    </source>
</evidence>
<dbReference type="PANTHER" id="PTHR43377:SF1">
    <property type="entry name" value="BILIVERDIN REDUCTASE A"/>
    <property type="match status" value="1"/>
</dbReference>
<protein>
    <submittedName>
        <fullName evidence="3">Dehydrogenase</fullName>
    </submittedName>
</protein>
<dbReference type="InterPro" id="IPR036291">
    <property type="entry name" value="NAD(P)-bd_dom_sf"/>
</dbReference>
<dbReference type="RefSeq" id="WP_354552369.1">
    <property type="nucleotide sequence ID" value="NZ_JBEPSM010000002.1"/>
</dbReference>
<feature type="domain" description="Gfo/Idh/MocA-like oxidoreductase N-terminal" evidence="1">
    <location>
        <begin position="5"/>
        <end position="122"/>
    </location>
</feature>
<evidence type="ECO:0000313" key="3">
    <source>
        <dbReference type="EMBL" id="MET4635150.1"/>
    </source>
</evidence>
<dbReference type="SUPFAM" id="SSF51735">
    <property type="entry name" value="NAD(P)-binding Rossmann-fold domains"/>
    <property type="match status" value="1"/>
</dbReference>
<dbReference type="Pfam" id="PF22725">
    <property type="entry name" value="GFO_IDH_MocA_C3"/>
    <property type="match status" value="1"/>
</dbReference>
<dbReference type="PANTHER" id="PTHR43377">
    <property type="entry name" value="BILIVERDIN REDUCTASE A"/>
    <property type="match status" value="1"/>
</dbReference>
<dbReference type="InterPro" id="IPR055170">
    <property type="entry name" value="GFO_IDH_MocA-like_dom"/>
</dbReference>
<dbReference type="InterPro" id="IPR051450">
    <property type="entry name" value="Gfo/Idh/MocA_Oxidoreductases"/>
</dbReference>
<dbReference type="Gene3D" id="3.40.50.720">
    <property type="entry name" value="NAD(P)-binding Rossmann-like Domain"/>
    <property type="match status" value="1"/>
</dbReference>
<dbReference type="InterPro" id="IPR000683">
    <property type="entry name" value="Gfo/Idh/MocA-like_OxRdtase_N"/>
</dbReference>
<dbReference type="Pfam" id="PF01408">
    <property type="entry name" value="GFO_IDH_MocA"/>
    <property type="match status" value="1"/>
</dbReference>